<evidence type="ECO:0000313" key="6">
    <source>
        <dbReference type="EMBL" id="WRQ85597.1"/>
    </source>
</evidence>
<dbReference type="InterPro" id="IPR006879">
    <property type="entry name" value="YdjC-like"/>
</dbReference>
<protein>
    <submittedName>
        <fullName evidence="6">Polysaccharide deacetylase family protein</fullName>
    </submittedName>
</protein>
<evidence type="ECO:0000256" key="3">
    <source>
        <dbReference type="ARBA" id="ARBA00022801"/>
    </source>
</evidence>
<name>A0ABZ1C2M2_9BACT</name>
<dbReference type="Gene3D" id="3.20.20.370">
    <property type="entry name" value="Glycoside hydrolase/deacetylase"/>
    <property type="match status" value="1"/>
</dbReference>
<proteinExistence type="predicted"/>
<evidence type="ECO:0000256" key="5">
    <source>
        <dbReference type="ARBA" id="ARBA00023277"/>
    </source>
</evidence>
<dbReference type="Proteomes" id="UP000738431">
    <property type="component" value="Chromosome"/>
</dbReference>
<dbReference type="EMBL" id="CP139781">
    <property type="protein sequence ID" value="WRQ85597.1"/>
    <property type="molecule type" value="Genomic_DNA"/>
</dbReference>
<dbReference type="SUPFAM" id="SSF88713">
    <property type="entry name" value="Glycoside hydrolase/deacetylase"/>
    <property type="match status" value="1"/>
</dbReference>
<evidence type="ECO:0000256" key="4">
    <source>
        <dbReference type="ARBA" id="ARBA00022842"/>
    </source>
</evidence>
<accession>A0ABZ1C2M2</accession>
<organism evidence="6 7">
    <name type="scientific">Actomonas aquatica</name>
    <dbReference type="NCBI Taxonomy" id="2866162"/>
    <lineage>
        <taxon>Bacteria</taxon>
        <taxon>Pseudomonadati</taxon>
        <taxon>Verrucomicrobiota</taxon>
        <taxon>Opitutia</taxon>
        <taxon>Opitutales</taxon>
        <taxon>Opitutaceae</taxon>
        <taxon>Actomonas</taxon>
    </lineage>
</organism>
<dbReference type="Pfam" id="PF04794">
    <property type="entry name" value="YdjC"/>
    <property type="match status" value="1"/>
</dbReference>
<keyword evidence="7" id="KW-1185">Reference proteome</keyword>
<evidence type="ECO:0000313" key="7">
    <source>
        <dbReference type="Proteomes" id="UP000738431"/>
    </source>
</evidence>
<keyword evidence="5" id="KW-0119">Carbohydrate metabolism</keyword>
<dbReference type="RefSeq" id="WP_221032860.1">
    <property type="nucleotide sequence ID" value="NZ_CP139781.1"/>
</dbReference>
<dbReference type="PANTHER" id="PTHR31609">
    <property type="entry name" value="YDJC DEACETYLASE FAMILY MEMBER"/>
    <property type="match status" value="1"/>
</dbReference>
<reference evidence="6 7" key="2">
    <citation type="submission" date="2023-12" db="EMBL/GenBank/DDBJ databases">
        <title>Description of an unclassified Opitutus bacterium of Verrucomicrobiota.</title>
        <authorList>
            <person name="Zhang D.-F."/>
        </authorList>
    </citation>
    <scope>NUCLEOTIDE SEQUENCE [LARGE SCALE GENOMIC DNA]</scope>
    <source>
        <strain evidence="6 7">WL0086</strain>
    </source>
</reference>
<keyword evidence="3" id="KW-0378">Hydrolase</keyword>
<keyword evidence="2" id="KW-0479">Metal-binding</keyword>
<evidence type="ECO:0000256" key="1">
    <source>
        <dbReference type="ARBA" id="ARBA00001946"/>
    </source>
</evidence>
<gene>
    <name evidence="6" type="ORF">K1X11_012365</name>
</gene>
<evidence type="ECO:0000256" key="2">
    <source>
        <dbReference type="ARBA" id="ARBA00022723"/>
    </source>
</evidence>
<keyword evidence="4" id="KW-0460">Magnesium</keyword>
<dbReference type="InterPro" id="IPR011330">
    <property type="entry name" value="Glyco_hydro/deAcase_b/a-brl"/>
</dbReference>
<reference evidence="6 7" key="1">
    <citation type="submission" date="2021-08" db="EMBL/GenBank/DDBJ databases">
        <authorList>
            <person name="Zhang D."/>
            <person name="Zhang A."/>
            <person name="Wang L."/>
        </authorList>
    </citation>
    <scope>NUCLEOTIDE SEQUENCE [LARGE SCALE GENOMIC DNA]</scope>
    <source>
        <strain evidence="6 7">WL0086</strain>
    </source>
</reference>
<comment type="cofactor">
    <cofactor evidence="1">
        <name>Mg(2+)</name>
        <dbReference type="ChEBI" id="CHEBI:18420"/>
    </cofactor>
</comment>
<dbReference type="CDD" id="cd10802">
    <property type="entry name" value="YdjC_TTHB029_like"/>
    <property type="match status" value="1"/>
</dbReference>
<dbReference type="PANTHER" id="PTHR31609:SF1">
    <property type="entry name" value="CARBOHYDRATE DEACETYLASE"/>
    <property type="match status" value="1"/>
</dbReference>
<sequence length="319" mass="35370">MLPLRSPLFSRVAAAVLLVGWFPLMVRAHEHGHDEEAVAAMTIQERLGYPADAKLLVIHGDDIGLSHSQNMATFRAMEDGVVTSTSVMMTTPWVAEVVNYQHAHPEADIGVHLTLTAEWETFKWGPLAGKDEVPSLVTPAGVFHDNVPDYAAAAKIDEVEREVRAQIDHALAQGIDVTHLDGHMGVMSATPELLQLYRQIGAEYGLPLRLHSHTGEGYAEGYTSIHGAPPATYPDGMTAHYNRVLRELEPGLNLIVLHVAYDDEEMRAITVNKELWGAAWRQIDFDWATDPETRRIIEEEGIILIDSRAIRDALFPQKP</sequence>